<gene>
    <name evidence="1" type="ORF">DPM33_17680</name>
</gene>
<reference evidence="2" key="1">
    <citation type="submission" date="2018-06" db="EMBL/GenBank/DDBJ databases">
        <authorList>
            <person name="Helene L.C."/>
            <person name="Dall'Agnol R."/>
            <person name="Delamuta J.R."/>
            <person name="Hungria M."/>
        </authorList>
    </citation>
    <scope>NUCLEOTIDE SEQUENCE [LARGE SCALE GENOMIC DNA]</scope>
    <source>
        <strain evidence="2">AC99b</strain>
    </source>
</reference>
<name>A0A330HL54_9HYPH</name>
<organism evidence="1 2">
    <name type="scientific">Mesorhizobium hawassense</name>
    <dbReference type="NCBI Taxonomy" id="1209954"/>
    <lineage>
        <taxon>Bacteria</taxon>
        <taxon>Pseudomonadati</taxon>
        <taxon>Pseudomonadota</taxon>
        <taxon>Alphaproteobacteria</taxon>
        <taxon>Hyphomicrobiales</taxon>
        <taxon>Phyllobacteriaceae</taxon>
        <taxon>Mesorhizobium</taxon>
    </lineage>
</organism>
<dbReference type="AlphaFoldDB" id="A0A330HL54"/>
<reference evidence="1 2" key="2">
    <citation type="submission" date="2018-07" db="EMBL/GenBank/DDBJ databases">
        <title>Diversity of Mesorhizobium strains in Brazil.</title>
        <authorList>
            <person name="Helene L.C.F."/>
            <person name="Dall'Agnol R."/>
            <person name="Delamuta J.R.M."/>
            <person name="Hungria M."/>
        </authorList>
    </citation>
    <scope>NUCLEOTIDE SEQUENCE [LARGE SCALE GENOMIC DNA]</scope>
    <source>
        <strain evidence="1 2">AC99b</strain>
    </source>
</reference>
<evidence type="ECO:0000313" key="1">
    <source>
        <dbReference type="EMBL" id="RAZ89411.1"/>
    </source>
</evidence>
<proteinExistence type="predicted"/>
<accession>A0A330HL54</accession>
<keyword evidence="2" id="KW-1185">Reference proteome</keyword>
<dbReference type="Proteomes" id="UP000251558">
    <property type="component" value="Unassembled WGS sequence"/>
</dbReference>
<comment type="caution">
    <text evidence="1">The sequence shown here is derived from an EMBL/GenBank/DDBJ whole genome shotgun (WGS) entry which is preliminary data.</text>
</comment>
<protein>
    <submittedName>
        <fullName evidence="1">Uncharacterized protein</fullName>
    </submittedName>
</protein>
<dbReference type="EMBL" id="QMBP01000008">
    <property type="protein sequence ID" value="RAZ89411.1"/>
    <property type="molecule type" value="Genomic_DNA"/>
</dbReference>
<evidence type="ECO:0000313" key="2">
    <source>
        <dbReference type="Proteomes" id="UP000251558"/>
    </source>
</evidence>
<sequence>MVDQDECDAQRADLHDAFCFSRQVSRRASGLRVCPKRVRSWAGSARSIPAAATQFT</sequence>